<keyword evidence="3 7" id="KW-0812">Transmembrane</keyword>
<keyword evidence="9" id="KW-1185">Reference proteome</keyword>
<feature type="transmembrane region" description="Helical" evidence="7">
    <location>
        <begin position="541"/>
        <end position="565"/>
    </location>
</feature>
<organism evidence="8 9">
    <name type="scientific">Halorussus caseinilyticus</name>
    <dbReference type="NCBI Taxonomy" id="3034025"/>
    <lineage>
        <taxon>Archaea</taxon>
        <taxon>Methanobacteriati</taxon>
        <taxon>Methanobacteriota</taxon>
        <taxon>Stenosarchaea group</taxon>
        <taxon>Halobacteria</taxon>
        <taxon>Halobacteriales</taxon>
        <taxon>Haladaptataceae</taxon>
        <taxon>Halorussus</taxon>
    </lineage>
</organism>
<dbReference type="GeneID" id="79305283"/>
<keyword evidence="4 7" id="KW-1133">Transmembrane helix</keyword>
<feature type="transmembrane region" description="Helical" evidence="7">
    <location>
        <begin position="607"/>
        <end position="626"/>
    </location>
</feature>
<dbReference type="Pfam" id="PF02653">
    <property type="entry name" value="BPD_transp_2"/>
    <property type="match status" value="2"/>
</dbReference>
<dbReference type="RefSeq" id="WP_276282522.1">
    <property type="nucleotide sequence ID" value="NZ_CP119810.1"/>
</dbReference>
<dbReference type="Proteomes" id="UP001596407">
    <property type="component" value="Unassembled WGS sequence"/>
</dbReference>
<proteinExistence type="predicted"/>
<feature type="region of interest" description="Disordered" evidence="6">
    <location>
        <begin position="636"/>
        <end position="656"/>
    </location>
</feature>
<evidence type="ECO:0000256" key="7">
    <source>
        <dbReference type="SAM" id="Phobius"/>
    </source>
</evidence>
<keyword evidence="5 7" id="KW-0472">Membrane</keyword>
<name>A0ABD5WE60_9EURY</name>
<evidence type="ECO:0000256" key="6">
    <source>
        <dbReference type="SAM" id="MobiDB-lite"/>
    </source>
</evidence>
<evidence type="ECO:0000256" key="5">
    <source>
        <dbReference type="ARBA" id="ARBA00023136"/>
    </source>
</evidence>
<feature type="transmembrane region" description="Helical" evidence="7">
    <location>
        <begin position="66"/>
        <end position="88"/>
    </location>
</feature>
<keyword evidence="2" id="KW-1003">Cell membrane</keyword>
<dbReference type="InterPro" id="IPR043428">
    <property type="entry name" value="LivM-like"/>
</dbReference>
<feature type="transmembrane region" description="Helical" evidence="7">
    <location>
        <begin position="571"/>
        <end position="595"/>
    </location>
</feature>
<sequence length="656" mass="69614">MVGLTGFAEQLLNGLTIGMVYVLIAAGLSVIFGVMDVINFAHGELFALGAYFAFAVVAPFGGMGFWLALVVAPLLVGVVGAVIERLTLRPLYDRNPLYHILLTFGLVLMVNDAITFFWGKQAKAFSPPPILDGPVTILGVNNSLYSYFIIAFGALLSLGTWWALNNTRFGLVVRAGSQDREMVRNLGIDIDRYYTLVFGAGAALAAVAGVVLGAYQNVSPGMGNAVIIPAFVIVVLGGLGSFRGAVVGGLGVGVVQTLARTYVPALEGLIVFVLMIGVLLVKPEGLFGNPEWQTTSESEGELLAGRGGGVLTDRQRFGLGAVAVALLAVVPLGVDVLYTEYVLTLLTDVLIWALFALSLDFVMGYAGLVSLGHALFYGTGAYAAVLVLLHLTPSAFVALAAAVAVCGVIAWAIGHLSIRVSGVYFSMITLAFAQLFYRAVFKFDWTGGSDGLFGADVVYGVAGFAMELDEIAETVPLVGEDGLFYYFLLATVVGSYLVARRMMRAPFGSVLQSIRESERRTEFVGYDVTAYKRRAFVVSGAMAGLAGGLFAVQNGFVAPSLLFWLNSGEVVVMTVLGGMGTLYGPMVGAGVYIGFEDLLSSYTDHWQFWLGLVFVLFVILLPRGLVSLPEKLAAMGGRAGSRGEDAEPLADREVNE</sequence>
<dbReference type="PANTHER" id="PTHR30482">
    <property type="entry name" value="HIGH-AFFINITY BRANCHED-CHAIN AMINO ACID TRANSPORT SYSTEM PERMEASE"/>
    <property type="match status" value="1"/>
</dbReference>
<dbReference type="CDD" id="cd06581">
    <property type="entry name" value="TM_PBP1_LivM_like"/>
    <property type="match status" value="1"/>
</dbReference>
<evidence type="ECO:0000256" key="1">
    <source>
        <dbReference type="ARBA" id="ARBA00004651"/>
    </source>
</evidence>
<dbReference type="PANTHER" id="PTHR30482:SF17">
    <property type="entry name" value="ABC TRANSPORTER ATP-BINDING PROTEIN"/>
    <property type="match status" value="1"/>
</dbReference>
<feature type="transmembrane region" description="Helical" evidence="7">
    <location>
        <begin position="317"/>
        <end position="338"/>
    </location>
</feature>
<protein>
    <submittedName>
        <fullName evidence="8">ABC transporter permease</fullName>
    </submittedName>
</protein>
<evidence type="ECO:0000313" key="9">
    <source>
        <dbReference type="Proteomes" id="UP001596407"/>
    </source>
</evidence>
<feature type="transmembrane region" description="Helical" evidence="7">
    <location>
        <begin position="193"/>
        <end position="215"/>
    </location>
</feature>
<evidence type="ECO:0000256" key="2">
    <source>
        <dbReference type="ARBA" id="ARBA00022475"/>
    </source>
</evidence>
<dbReference type="GO" id="GO:0005886">
    <property type="term" value="C:plasma membrane"/>
    <property type="evidence" value="ECO:0007669"/>
    <property type="project" value="UniProtKB-SubCell"/>
</dbReference>
<evidence type="ECO:0000256" key="3">
    <source>
        <dbReference type="ARBA" id="ARBA00022692"/>
    </source>
</evidence>
<evidence type="ECO:0000256" key="4">
    <source>
        <dbReference type="ARBA" id="ARBA00022989"/>
    </source>
</evidence>
<gene>
    <name evidence="8" type="ORF">ACFQJ6_00595</name>
</gene>
<feature type="transmembrane region" description="Helical" evidence="7">
    <location>
        <begin position="350"/>
        <end position="376"/>
    </location>
</feature>
<accession>A0ABD5WE60</accession>
<dbReference type="EMBL" id="JBHSZH010000001">
    <property type="protein sequence ID" value="MFC7078852.1"/>
    <property type="molecule type" value="Genomic_DNA"/>
</dbReference>
<dbReference type="InterPro" id="IPR001851">
    <property type="entry name" value="ABC_transp_permease"/>
</dbReference>
<dbReference type="AlphaFoldDB" id="A0ABD5WE60"/>
<feature type="transmembrane region" description="Helical" evidence="7">
    <location>
        <begin position="423"/>
        <end position="441"/>
    </location>
</feature>
<feature type="transmembrane region" description="Helical" evidence="7">
    <location>
        <begin position="227"/>
        <end position="255"/>
    </location>
</feature>
<feature type="compositionally biased region" description="Basic and acidic residues" evidence="6">
    <location>
        <begin position="641"/>
        <end position="656"/>
    </location>
</feature>
<feature type="transmembrane region" description="Helical" evidence="7">
    <location>
        <begin position="483"/>
        <end position="499"/>
    </location>
</feature>
<comment type="caution">
    <text evidence="8">The sequence shown here is derived from an EMBL/GenBank/DDBJ whole genome shotgun (WGS) entry which is preliminary data.</text>
</comment>
<feature type="transmembrane region" description="Helical" evidence="7">
    <location>
        <begin position="12"/>
        <end position="34"/>
    </location>
</feature>
<feature type="transmembrane region" description="Helical" evidence="7">
    <location>
        <begin position="144"/>
        <end position="164"/>
    </location>
</feature>
<evidence type="ECO:0000313" key="8">
    <source>
        <dbReference type="EMBL" id="MFC7078852.1"/>
    </source>
</evidence>
<reference evidence="8 9" key="1">
    <citation type="journal article" date="2019" name="Int. J. Syst. Evol. Microbiol.">
        <title>The Global Catalogue of Microorganisms (GCM) 10K type strain sequencing project: providing services to taxonomists for standard genome sequencing and annotation.</title>
        <authorList>
            <consortium name="The Broad Institute Genomics Platform"/>
            <consortium name="The Broad Institute Genome Sequencing Center for Infectious Disease"/>
            <person name="Wu L."/>
            <person name="Ma J."/>
        </authorList>
    </citation>
    <scope>NUCLEOTIDE SEQUENCE [LARGE SCALE GENOMIC DNA]</scope>
    <source>
        <strain evidence="8 9">DT72</strain>
    </source>
</reference>
<feature type="transmembrane region" description="Helical" evidence="7">
    <location>
        <begin position="382"/>
        <end position="411"/>
    </location>
</feature>
<comment type="subcellular location">
    <subcellularLocation>
        <location evidence="1">Cell membrane</location>
        <topology evidence="1">Multi-pass membrane protein</topology>
    </subcellularLocation>
</comment>
<dbReference type="CDD" id="cd06582">
    <property type="entry name" value="TM_PBP1_LivH_like"/>
    <property type="match status" value="1"/>
</dbReference>
<feature type="transmembrane region" description="Helical" evidence="7">
    <location>
        <begin position="262"/>
        <end position="281"/>
    </location>
</feature>
<feature type="transmembrane region" description="Helical" evidence="7">
    <location>
        <begin position="100"/>
        <end position="119"/>
    </location>
</feature>